<sequence>MPVNFDFSGSTVIVTGGNRGIGFAISETLAKAGANVAIIYHSAKDAEEVAAKLSKEHNAKVQAWKCDVGNVELVKSTFAEINEKFGQVTGVVANAGVSVVKDALEMKKEDFSFVYDVNVWGQFACAQAAADLWVKTGYKKGSIVLTSSMSSQIVNKGIHQVFYNSSKAAASSIVKQLAVEWAEHGIRINGLCPGYVATDQTSHMDPKLLEWQKKELVPLGRFSTPEEQSYMTLLLLDPVMGG</sequence>
<dbReference type="EMBL" id="KI669505">
    <property type="protein sequence ID" value="OCF33411.1"/>
    <property type="molecule type" value="Genomic_DNA"/>
</dbReference>
<dbReference type="Proteomes" id="UP000092666">
    <property type="component" value="Unassembled WGS sequence"/>
</dbReference>
<dbReference type="GO" id="GO:0050664">
    <property type="term" value="F:oxidoreductase activity, acting on NAD(P)H, oxygen as acceptor"/>
    <property type="evidence" value="ECO:0007669"/>
    <property type="project" value="TreeGrafter"/>
</dbReference>
<gene>
    <name evidence="4" type="ORF">I316_04831</name>
</gene>
<evidence type="ECO:0000313" key="4">
    <source>
        <dbReference type="EMBL" id="OCF33411.1"/>
    </source>
</evidence>
<keyword evidence="5" id="KW-1185">Reference proteome</keyword>
<reference evidence="5" key="2">
    <citation type="submission" date="2013-12" db="EMBL/GenBank/DDBJ databases">
        <title>Evolution of pathogenesis and genome organization in the Tremellales.</title>
        <authorList>
            <person name="Cuomo C."/>
            <person name="Litvintseva A."/>
            <person name="Heitman J."/>
            <person name="Chen Y."/>
            <person name="Sun S."/>
            <person name="Springer D."/>
            <person name="Dromer F."/>
            <person name="Young S."/>
            <person name="Zeng Q."/>
            <person name="Chapman S."/>
            <person name="Gujja S."/>
            <person name="Saif S."/>
            <person name="Birren B."/>
        </authorList>
    </citation>
    <scope>NUCLEOTIDE SEQUENCE [LARGE SCALE GENOMIC DNA]</scope>
    <source>
        <strain evidence="5">BCC8398</strain>
    </source>
</reference>
<dbReference type="OrthoDB" id="1888931at2759"/>
<dbReference type="PANTHER" id="PTHR43008:SF6">
    <property type="entry name" value="NADP-DEPENDENT MANNITOL DEHYDROGENASE"/>
    <property type="match status" value="1"/>
</dbReference>
<dbReference type="PRINTS" id="PR00081">
    <property type="entry name" value="GDHRDH"/>
</dbReference>
<dbReference type="STRING" id="1296120.A0A1B9GQV3"/>
<evidence type="ECO:0008006" key="6">
    <source>
        <dbReference type="Google" id="ProtNLM"/>
    </source>
</evidence>
<dbReference type="FunFam" id="3.40.50.720:FF:000084">
    <property type="entry name" value="Short-chain dehydrogenase reductase"/>
    <property type="match status" value="1"/>
</dbReference>
<evidence type="ECO:0000313" key="5">
    <source>
        <dbReference type="Proteomes" id="UP000092666"/>
    </source>
</evidence>
<dbReference type="InterPro" id="IPR002347">
    <property type="entry name" value="SDR_fam"/>
</dbReference>
<keyword evidence="3" id="KW-0560">Oxidoreductase</keyword>
<dbReference type="PROSITE" id="PS00061">
    <property type="entry name" value="ADH_SHORT"/>
    <property type="match status" value="1"/>
</dbReference>
<dbReference type="GO" id="GO:0016616">
    <property type="term" value="F:oxidoreductase activity, acting on the CH-OH group of donors, NAD or NADP as acceptor"/>
    <property type="evidence" value="ECO:0007669"/>
    <property type="project" value="UniProtKB-ARBA"/>
</dbReference>
<evidence type="ECO:0000256" key="1">
    <source>
        <dbReference type="ARBA" id="ARBA00006484"/>
    </source>
</evidence>
<keyword evidence="2" id="KW-0521">NADP</keyword>
<protein>
    <recommendedName>
        <fullName evidence="6">NADP-dependent mannitol dehydrogenase</fullName>
    </recommendedName>
</protein>
<dbReference type="Pfam" id="PF13561">
    <property type="entry name" value="adh_short_C2"/>
    <property type="match status" value="1"/>
</dbReference>
<dbReference type="Gene3D" id="3.40.50.720">
    <property type="entry name" value="NAD(P)-binding Rossmann-like Domain"/>
    <property type="match status" value="1"/>
</dbReference>
<comment type="similarity">
    <text evidence="1">Belongs to the short-chain dehydrogenases/reductases (SDR) family.</text>
</comment>
<dbReference type="AlphaFoldDB" id="A0A1B9GQV3"/>
<dbReference type="InterPro" id="IPR036291">
    <property type="entry name" value="NAD(P)-bd_dom_sf"/>
</dbReference>
<proteinExistence type="inferred from homology"/>
<reference evidence="4 5" key="1">
    <citation type="submission" date="2013-07" db="EMBL/GenBank/DDBJ databases">
        <title>The Genome Sequence of Cryptococcus heveanensis BCC8398.</title>
        <authorList>
            <consortium name="The Broad Institute Genome Sequencing Platform"/>
            <person name="Cuomo C."/>
            <person name="Litvintseva A."/>
            <person name="Chen Y."/>
            <person name="Heitman J."/>
            <person name="Sun S."/>
            <person name="Springer D."/>
            <person name="Dromer F."/>
            <person name="Young S.K."/>
            <person name="Zeng Q."/>
            <person name="Gargeya S."/>
            <person name="Fitzgerald M."/>
            <person name="Abouelleil A."/>
            <person name="Alvarado L."/>
            <person name="Berlin A.M."/>
            <person name="Chapman S.B."/>
            <person name="Dewar J."/>
            <person name="Goldberg J."/>
            <person name="Griggs A."/>
            <person name="Gujja S."/>
            <person name="Hansen M."/>
            <person name="Howarth C."/>
            <person name="Imamovic A."/>
            <person name="Larimer J."/>
            <person name="McCowan C."/>
            <person name="Murphy C."/>
            <person name="Pearson M."/>
            <person name="Priest M."/>
            <person name="Roberts A."/>
            <person name="Saif S."/>
            <person name="Shea T."/>
            <person name="Sykes S."/>
            <person name="Wortman J."/>
            <person name="Nusbaum C."/>
            <person name="Birren B."/>
        </authorList>
    </citation>
    <scope>NUCLEOTIDE SEQUENCE [LARGE SCALE GENOMIC DNA]</scope>
    <source>
        <strain evidence="4 5">BCC8398</strain>
    </source>
</reference>
<dbReference type="InterPro" id="IPR020904">
    <property type="entry name" value="Sc_DH/Rdtase_CS"/>
</dbReference>
<evidence type="ECO:0000256" key="3">
    <source>
        <dbReference type="ARBA" id="ARBA00023002"/>
    </source>
</evidence>
<evidence type="ECO:0000256" key="2">
    <source>
        <dbReference type="ARBA" id="ARBA00022857"/>
    </source>
</evidence>
<dbReference type="PANTHER" id="PTHR43008">
    <property type="entry name" value="BENZIL REDUCTASE"/>
    <property type="match status" value="1"/>
</dbReference>
<accession>A0A1B9GQV3</accession>
<name>A0A1B9GQV3_9TREE</name>
<dbReference type="SUPFAM" id="SSF51735">
    <property type="entry name" value="NAD(P)-binding Rossmann-fold domains"/>
    <property type="match status" value="1"/>
</dbReference>
<organism evidence="4 5">
    <name type="scientific">Kwoniella heveanensis BCC8398</name>
    <dbReference type="NCBI Taxonomy" id="1296120"/>
    <lineage>
        <taxon>Eukaryota</taxon>
        <taxon>Fungi</taxon>
        <taxon>Dikarya</taxon>
        <taxon>Basidiomycota</taxon>
        <taxon>Agaricomycotina</taxon>
        <taxon>Tremellomycetes</taxon>
        <taxon>Tremellales</taxon>
        <taxon>Cryptococcaceae</taxon>
        <taxon>Kwoniella</taxon>
    </lineage>
</organism>